<evidence type="ECO:0000256" key="7">
    <source>
        <dbReference type="SAM" id="Phobius"/>
    </source>
</evidence>
<evidence type="ECO:0000313" key="9">
    <source>
        <dbReference type="EMBL" id="EHN12890.1"/>
    </source>
</evidence>
<keyword evidence="4 7" id="KW-0812">Transmembrane</keyword>
<feature type="transmembrane region" description="Helical" evidence="7">
    <location>
        <begin position="204"/>
        <end position="227"/>
    </location>
</feature>
<name>H0E087_9ACTN</name>
<feature type="transmembrane region" description="Helical" evidence="7">
    <location>
        <begin position="28"/>
        <end position="45"/>
    </location>
</feature>
<dbReference type="PANTHER" id="PTHR42718:SF46">
    <property type="entry name" value="BLR6921 PROTEIN"/>
    <property type="match status" value="1"/>
</dbReference>
<dbReference type="GO" id="GO:0022857">
    <property type="term" value="F:transmembrane transporter activity"/>
    <property type="evidence" value="ECO:0007669"/>
    <property type="project" value="InterPro"/>
</dbReference>
<evidence type="ECO:0000259" key="8">
    <source>
        <dbReference type="PROSITE" id="PS50850"/>
    </source>
</evidence>
<evidence type="ECO:0000256" key="3">
    <source>
        <dbReference type="ARBA" id="ARBA00022475"/>
    </source>
</evidence>
<feature type="transmembrane region" description="Helical" evidence="7">
    <location>
        <begin position="277"/>
        <end position="300"/>
    </location>
</feature>
<accession>H0E087</accession>
<gene>
    <name evidence="9" type="ORF">PAI11_01950</name>
</gene>
<dbReference type="SUPFAM" id="SSF103473">
    <property type="entry name" value="MFS general substrate transporter"/>
    <property type="match status" value="1"/>
</dbReference>
<dbReference type="Gene3D" id="1.20.1720.10">
    <property type="entry name" value="Multidrug resistance protein D"/>
    <property type="match status" value="1"/>
</dbReference>
<evidence type="ECO:0000313" key="10">
    <source>
        <dbReference type="Proteomes" id="UP000005143"/>
    </source>
</evidence>
<feature type="transmembrane region" description="Helical" evidence="7">
    <location>
        <begin position="144"/>
        <end position="166"/>
    </location>
</feature>
<dbReference type="InterPro" id="IPR011701">
    <property type="entry name" value="MFS"/>
</dbReference>
<dbReference type="PANTHER" id="PTHR42718">
    <property type="entry name" value="MAJOR FACILITATOR SUPERFAMILY MULTIDRUG TRANSPORTER MFSC"/>
    <property type="match status" value="1"/>
</dbReference>
<dbReference type="EMBL" id="AGUD01000006">
    <property type="protein sequence ID" value="EHN12890.1"/>
    <property type="molecule type" value="Genomic_DNA"/>
</dbReference>
<dbReference type="Pfam" id="PF07690">
    <property type="entry name" value="MFS_1"/>
    <property type="match status" value="1"/>
</dbReference>
<dbReference type="CDD" id="cd17321">
    <property type="entry name" value="MFS_MMR_MDR_like"/>
    <property type="match status" value="1"/>
</dbReference>
<feature type="domain" description="Major facilitator superfamily (MFS) profile" evidence="8">
    <location>
        <begin position="1"/>
        <end position="450"/>
    </location>
</feature>
<comment type="caution">
    <text evidence="9">The sequence shown here is derived from an EMBL/GenBank/DDBJ whole genome shotgun (WGS) entry which is preliminary data.</text>
</comment>
<keyword evidence="2" id="KW-0813">Transport</keyword>
<dbReference type="GO" id="GO:0005886">
    <property type="term" value="C:plasma membrane"/>
    <property type="evidence" value="ECO:0007669"/>
    <property type="project" value="UniProtKB-SubCell"/>
</dbReference>
<keyword evidence="3" id="KW-1003">Cell membrane</keyword>
<organism evidence="9 10">
    <name type="scientific">Patulibacter medicamentivorans</name>
    <dbReference type="NCBI Taxonomy" id="1097667"/>
    <lineage>
        <taxon>Bacteria</taxon>
        <taxon>Bacillati</taxon>
        <taxon>Actinomycetota</taxon>
        <taxon>Thermoleophilia</taxon>
        <taxon>Solirubrobacterales</taxon>
        <taxon>Patulibacteraceae</taxon>
        <taxon>Patulibacter</taxon>
    </lineage>
</organism>
<sequence length="463" mass="46711">MVVLDATIVNIALPSAQADLGFSDESRQWIITAYALSFGSLLLLGGRLGDVFGRKRVFVTGLAGFAAASALGGFADSLGVLVGARALQGAFAALLAPAALSLLTTTFTVAEERNRAFSVFGVIGASGAALGLILGGALTELLDWRWTMFVNLALAVPTAVAALRLLSRDATAGDRAPIDLPGTLTASSGLFALVYGFSNAESHGWGSALTIAGLAAGVALIGAFVAVERRVEHPLLPLRVIADGPRAGGFLSIAIVGAGMFGVFLFLTYYLQQTLGFSPLVSGLAFLPMMAVIMPVGAIGQTRLLPRVGPRPLVAGGMVLSAAAMLLFTGVEVDSSYATAVLPGLLVLGVGLGLIFGTAMETATRGVEGTDAGVASALVNTGQQIGGSIGTALLSTLAASAASSYASSHRTVADVAAQSAVHGYAAAFTWAAAIFAAGSIAAWLLLPAAAPDAAPDREPVFAH</sequence>
<feature type="transmembrane region" description="Helical" evidence="7">
    <location>
        <begin position="117"/>
        <end position="138"/>
    </location>
</feature>
<evidence type="ECO:0000256" key="6">
    <source>
        <dbReference type="ARBA" id="ARBA00023136"/>
    </source>
</evidence>
<dbReference type="PATRIC" id="fig|1097667.3.peg.194"/>
<dbReference type="Gene3D" id="1.20.1250.20">
    <property type="entry name" value="MFS general substrate transporter like domains"/>
    <property type="match status" value="1"/>
</dbReference>
<evidence type="ECO:0000256" key="2">
    <source>
        <dbReference type="ARBA" id="ARBA00022448"/>
    </source>
</evidence>
<comment type="subcellular location">
    <subcellularLocation>
        <location evidence="1">Cell membrane</location>
        <topology evidence="1">Multi-pass membrane protein</topology>
    </subcellularLocation>
</comment>
<dbReference type="Proteomes" id="UP000005143">
    <property type="component" value="Unassembled WGS sequence"/>
</dbReference>
<proteinExistence type="predicted"/>
<evidence type="ECO:0000256" key="5">
    <source>
        <dbReference type="ARBA" id="ARBA00022989"/>
    </source>
</evidence>
<dbReference type="PROSITE" id="PS50850">
    <property type="entry name" value="MFS"/>
    <property type="match status" value="1"/>
</dbReference>
<keyword evidence="5 7" id="KW-1133">Transmembrane helix</keyword>
<keyword evidence="10" id="KW-1185">Reference proteome</keyword>
<feature type="transmembrane region" description="Helical" evidence="7">
    <location>
        <begin position="57"/>
        <end position="75"/>
    </location>
</feature>
<protein>
    <submittedName>
        <fullName evidence="9">Transmembrane efflux protein</fullName>
    </submittedName>
</protein>
<keyword evidence="6 7" id="KW-0472">Membrane</keyword>
<feature type="transmembrane region" description="Helical" evidence="7">
    <location>
        <begin position="424"/>
        <end position="446"/>
    </location>
</feature>
<feature type="transmembrane region" description="Helical" evidence="7">
    <location>
        <begin position="248"/>
        <end position="271"/>
    </location>
</feature>
<evidence type="ECO:0000256" key="4">
    <source>
        <dbReference type="ARBA" id="ARBA00022692"/>
    </source>
</evidence>
<feature type="transmembrane region" description="Helical" evidence="7">
    <location>
        <begin position="178"/>
        <end position="198"/>
    </location>
</feature>
<reference evidence="9 10" key="1">
    <citation type="journal article" date="2013" name="Biodegradation">
        <title>Quantitative proteomic analysis of ibuprofen-degrading Patulibacter sp. strain I11.</title>
        <authorList>
            <person name="Almeida B."/>
            <person name="Kjeldal H."/>
            <person name="Lolas I."/>
            <person name="Knudsen A.D."/>
            <person name="Carvalho G."/>
            <person name="Nielsen K.L."/>
            <person name="Barreto Crespo M.T."/>
            <person name="Stensballe A."/>
            <person name="Nielsen J.L."/>
        </authorList>
    </citation>
    <scope>NUCLEOTIDE SEQUENCE [LARGE SCALE GENOMIC DNA]</scope>
    <source>
        <strain evidence="9 10">I11</strain>
    </source>
</reference>
<evidence type="ECO:0000256" key="1">
    <source>
        <dbReference type="ARBA" id="ARBA00004651"/>
    </source>
</evidence>
<dbReference type="AlphaFoldDB" id="H0E087"/>
<feature type="transmembrane region" description="Helical" evidence="7">
    <location>
        <begin position="337"/>
        <end position="356"/>
    </location>
</feature>
<dbReference type="InterPro" id="IPR036259">
    <property type="entry name" value="MFS_trans_sf"/>
</dbReference>
<feature type="transmembrane region" description="Helical" evidence="7">
    <location>
        <begin position="312"/>
        <end position="331"/>
    </location>
</feature>
<dbReference type="InterPro" id="IPR020846">
    <property type="entry name" value="MFS_dom"/>
</dbReference>
<feature type="transmembrane region" description="Helical" evidence="7">
    <location>
        <begin position="87"/>
        <end position="110"/>
    </location>
</feature>